<proteinExistence type="predicted"/>
<organism evidence="2 3">
    <name type="scientific">Chelonia mydas</name>
    <name type="common">Green sea-turtle</name>
    <name type="synonym">Chelonia agassizi</name>
    <dbReference type="NCBI Taxonomy" id="8469"/>
    <lineage>
        <taxon>Eukaryota</taxon>
        <taxon>Metazoa</taxon>
        <taxon>Chordata</taxon>
        <taxon>Craniata</taxon>
        <taxon>Vertebrata</taxon>
        <taxon>Euteleostomi</taxon>
        <taxon>Archelosauria</taxon>
        <taxon>Testudinata</taxon>
        <taxon>Testudines</taxon>
        <taxon>Cryptodira</taxon>
        <taxon>Durocryptodira</taxon>
        <taxon>Americhelydia</taxon>
        <taxon>Chelonioidea</taxon>
        <taxon>Cheloniidae</taxon>
        <taxon>Chelonia</taxon>
    </lineage>
</organism>
<name>M7AXA1_CHEMY</name>
<evidence type="ECO:0000256" key="1">
    <source>
        <dbReference type="SAM" id="MobiDB-lite"/>
    </source>
</evidence>
<dbReference type="AlphaFoldDB" id="M7AXA1"/>
<sequence length="122" mass="13445">MAWQRGNPAKPRSKGKAVAVLTQDWGKGWVQVGSCSDQVFSGPGRALERGPSRPFLRCMWVLRRLGEHGRMRHLPCEPEKEGFSSLAQRALQPGDSQELSPAAPGYQGKLLQPPERGQLEGQ</sequence>
<protein>
    <submittedName>
        <fullName evidence="2">Uncharacterized protein</fullName>
    </submittedName>
</protein>
<dbReference type="EMBL" id="KB556459">
    <property type="protein sequence ID" value="EMP29384.1"/>
    <property type="molecule type" value="Genomic_DNA"/>
</dbReference>
<gene>
    <name evidence="2" type="ORF">UY3_13492</name>
</gene>
<evidence type="ECO:0000313" key="3">
    <source>
        <dbReference type="Proteomes" id="UP000031443"/>
    </source>
</evidence>
<reference evidence="3" key="1">
    <citation type="journal article" date="2013" name="Nat. Genet.">
        <title>The draft genomes of soft-shell turtle and green sea turtle yield insights into the development and evolution of the turtle-specific body plan.</title>
        <authorList>
            <person name="Wang Z."/>
            <person name="Pascual-Anaya J."/>
            <person name="Zadissa A."/>
            <person name="Li W."/>
            <person name="Niimura Y."/>
            <person name="Huang Z."/>
            <person name="Li C."/>
            <person name="White S."/>
            <person name="Xiong Z."/>
            <person name="Fang D."/>
            <person name="Wang B."/>
            <person name="Ming Y."/>
            <person name="Chen Y."/>
            <person name="Zheng Y."/>
            <person name="Kuraku S."/>
            <person name="Pignatelli M."/>
            <person name="Herrero J."/>
            <person name="Beal K."/>
            <person name="Nozawa M."/>
            <person name="Li Q."/>
            <person name="Wang J."/>
            <person name="Zhang H."/>
            <person name="Yu L."/>
            <person name="Shigenobu S."/>
            <person name="Wang J."/>
            <person name="Liu J."/>
            <person name="Flicek P."/>
            <person name="Searle S."/>
            <person name="Wang J."/>
            <person name="Kuratani S."/>
            <person name="Yin Y."/>
            <person name="Aken B."/>
            <person name="Zhang G."/>
            <person name="Irie N."/>
        </authorList>
    </citation>
    <scope>NUCLEOTIDE SEQUENCE [LARGE SCALE GENOMIC DNA]</scope>
</reference>
<feature type="region of interest" description="Disordered" evidence="1">
    <location>
        <begin position="80"/>
        <end position="122"/>
    </location>
</feature>
<dbReference type="Proteomes" id="UP000031443">
    <property type="component" value="Unassembled WGS sequence"/>
</dbReference>
<evidence type="ECO:0000313" key="2">
    <source>
        <dbReference type="EMBL" id="EMP29384.1"/>
    </source>
</evidence>
<keyword evidence="3" id="KW-1185">Reference proteome</keyword>
<accession>M7AXA1</accession>